<name>A0A9K3KIY8_9STRA</name>
<keyword evidence="2" id="KW-1185">Reference proteome</keyword>
<reference evidence="1" key="1">
    <citation type="journal article" date="2021" name="Sci. Rep.">
        <title>Diploid genomic architecture of Nitzschia inconspicua, an elite biomass production diatom.</title>
        <authorList>
            <person name="Oliver A."/>
            <person name="Podell S."/>
            <person name="Pinowska A."/>
            <person name="Traller J.C."/>
            <person name="Smith S.R."/>
            <person name="McClure R."/>
            <person name="Beliaev A."/>
            <person name="Bohutskyi P."/>
            <person name="Hill E.A."/>
            <person name="Rabines A."/>
            <person name="Zheng H."/>
            <person name="Allen L.Z."/>
            <person name="Kuo A."/>
            <person name="Grigoriev I.V."/>
            <person name="Allen A.E."/>
            <person name="Hazlebeck D."/>
            <person name="Allen E.E."/>
        </authorList>
    </citation>
    <scope>NUCLEOTIDE SEQUENCE</scope>
    <source>
        <strain evidence="1">Hildebrandi</strain>
    </source>
</reference>
<sequence>MGGCWSCTKSSTESKEGCLLQKDFDFIFTKMKLSASVCIFSLMATHSASGFMLSSQQSTKKSPLVLSAAPLENDNGVVAADTRRDFMSKTMATAMATAATAASGVLAAPSPAHAAKGTDKVNAMLKAYGLPTIPSVSNGMVPLLEVWGKGKNRFPLLVLMNHPITWVVTLPSNDVNGEDGTIQAGEYAKGDTATLFVYQDEGHVDNIATADKSLFERALIKAISQKGSNIYQNFKVTKVVPQDGPEYGGKQYVVCDFKYELLTGAGFEVDRRGVAAITSEGPAVEVLWAASTRERFKKTEGTLRDITSSFRVWADGLNFSEELAKTEERFG</sequence>
<proteinExistence type="predicted"/>
<comment type="caution">
    <text evidence="1">The sequence shown here is derived from an EMBL/GenBank/DDBJ whole genome shotgun (WGS) entry which is preliminary data.</text>
</comment>
<dbReference type="AlphaFoldDB" id="A0A9K3KIY8"/>
<dbReference type="NCBIfam" id="TIGR01409">
    <property type="entry name" value="TAT_signal_seq"/>
    <property type="match status" value="1"/>
</dbReference>
<protein>
    <submittedName>
        <fullName evidence="1">Uncharacterized protein</fullName>
    </submittedName>
</protein>
<organism evidence="1 2">
    <name type="scientific">Nitzschia inconspicua</name>
    <dbReference type="NCBI Taxonomy" id="303405"/>
    <lineage>
        <taxon>Eukaryota</taxon>
        <taxon>Sar</taxon>
        <taxon>Stramenopiles</taxon>
        <taxon>Ochrophyta</taxon>
        <taxon>Bacillariophyta</taxon>
        <taxon>Bacillariophyceae</taxon>
        <taxon>Bacillariophycidae</taxon>
        <taxon>Bacillariales</taxon>
        <taxon>Bacillariaceae</taxon>
        <taxon>Nitzschia</taxon>
    </lineage>
</organism>
<evidence type="ECO:0000313" key="2">
    <source>
        <dbReference type="Proteomes" id="UP000693970"/>
    </source>
</evidence>
<reference evidence="1" key="2">
    <citation type="submission" date="2021-04" db="EMBL/GenBank/DDBJ databases">
        <authorList>
            <person name="Podell S."/>
        </authorList>
    </citation>
    <scope>NUCLEOTIDE SEQUENCE</scope>
    <source>
        <strain evidence="1">Hildebrandi</strain>
    </source>
</reference>
<dbReference type="OrthoDB" id="188627at2759"/>
<accession>A0A9K3KIY8</accession>
<dbReference type="EMBL" id="JAGRRH010000023">
    <property type="protein sequence ID" value="KAG7343929.1"/>
    <property type="molecule type" value="Genomic_DNA"/>
</dbReference>
<dbReference type="Proteomes" id="UP000693970">
    <property type="component" value="Unassembled WGS sequence"/>
</dbReference>
<evidence type="ECO:0000313" key="1">
    <source>
        <dbReference type="EMBL" id="KAG7343929.1"/>
    </source>
</evidence>
<gene>
    <name evidence="1" type="ORF">IV203_021937</name>
</gene>
<dbReference type="InterPro" id="IPR019546">
    <property type="entry name" value="TAT_signal_bac_arc"/>
</dbReference>